<accession>A0ABD1B6E4</accession>
<evidence type="ECO:0000313" key="2">
    <source>
        <dbReference type="Proteomes" id="UP001558713"/>
    </source>
</evidence>
<dbReference type="Proteomes" id="UP001558713">
    <property type="component" value="Unassembled WGS sequence"/>
</dbReference>
<proteinExistence type="predicted"/>
<name>A0ABD1B6E4_CARAN</name>
<dbReference type="AlphaFoldDB" id="A0ABD1B6E4"/>
<reference evidence="1 2" key="1">
    <citation type="submission" date="2024-04" db="EMBL/GenBank/DDBJ databases">
        <title>Genome assembly C_amara_ONT_v2.</title>
        <authorList>
            <person name="Yant L."/>
            <person name="Moore C."/>
            <person name="Slenker M."/>
        </authorList>
    </citation>
    <scope>NUCLEOTIDE SEQUENCE [LARGE SCALE GENOMIC DNA]</scope>
    <source>
        <tissue evidence="1">Leaf</tissue>
    </source>
</reference>
<gene>
    <name evidence="1" type="ORF">V5N11_004276</name>
</gene>
<organism evidence="1 2">
    <name type="scientific">Cardamine amara subsp. amara</name>
    <dbReference type="NCBI Taxonomy" id="228776"/>
    <lineage>
        <taxon>Eukaryota</taxon>
        <taxon>Viridiplantae</taxon>
        <taxon>Streptophyta</taxon>
        <taxon>Embryophyta</taxon>
        <taxon>Tracheophyta</taxon>
        <taxon>Spermatophyta</taxon>
        <taxon>Magnoliopsida</taxon>
        <taxon>eudicotyledons</taxon>
        <taxon>Gunneridae</taxon>
        <taxon>Pentapetalae</taxon>
        <taxon>rosids</taxon>
        <taxon>malvids</taxon>
        <taxon>Brassicales</taxon>
        <taxon>Brassicaceae</taxon>
        <taxon>Cardamineae</taxon>
        <taxon>Cardamine</taxon>
    </lineage>
</organism>
<comment type="caution">
    <text evidence="1">The sequence shown here is derived from an EMBL/GenBank/DDBJ whole genome shotgun (WGS) entry which is preliminary data.</text>
</comment>
<sequence length="69" mass="8135">MEKSSKCAVYDHSICVACVNRSLNEYKVTLDSLKSRREISYLRLRGLLIRKDNEISQHCWMDLQNEKLC</sequence>
<dbReference type="EMBL" id="JBANAX010000367">
    <property type="protein sequence ID" value="KAL1212354.1"/>
    <property type="molecule type" value="Genomic_DNA"/>
</dbReference>
<keyword evidence="2" id="KW-1185">Reference proteome</keyword>
<protein>
    <submittedName>
        <fullName evidence="1">Uncharacterized protein</fullName>
    </submittedName>
</protein>
<evidence type="ECO:0000313" key="1">
    <source>
        <dbReference type="EMBL" id="KAL1212354.1"/>
    </source>
</evidence>